<comment type="caution">
    <text evidence="15">The sequence shown here is derived from an EMBL/GenBank/DDBJ whole genome shotgun (WGS) entry which is preliminary data.</text>
</comment>
<feature type="region of interest" description="Disordered" evidence="12">
    <location>
        <begin position="81"/>
        <end position="102"/>
    </location>
</feature>
<dbReference type="PROSITE" id="PS51826">
    <property type="entry name" value="PSBD"/>
    <property type="match status" value="1"/>
</dbReference>
<feature type="domain" description="Lipoyl-binding" evidence="13">
    <location>
        <begin position="2"/>
        <end position="77"/>
    </location>
</feature>
<dbReference type="RefSeq" id="WP_078487824.1">
    <property type="nucleotide sequence ID" value="NZ_MPRJ01000067.1"/>
</dbReference>
<evidence type="ECO:0000259" key="14">
    <source>
        <dbReference type="PROSITE" id="PS51826"/>
    </source>
</evidence>
<dbReference type="InterPro" id="IPR050537">
    <property type="entry name" value="2-oxoacid_dehydrogenase"/>
</dbReference>
<dbReference type="InterPro" id="IPR000089">
    <property type="entry name" value="Biotin_lipoyl"/>
</dbReference>
<keyword evidence="7 11" id="KW-0808">Transferase</keyword>
<dbReference type="AlphaFoldDB" id="A0A1T2KSV1"/>
<comment type="function">
    <text evidence="1 11">E2 component of the 2-oxoglutarate dehydrogenase (OGDH) complex which catalyzes the second step in the conversion of 2-oxoglutarate to succinyl-CoA and CO(2).</text>
</comment>
<dbReference type="NCBIfam" id="TIGR01347">
    <property type="entry name" value="sucB"/>
    <property type="match status" value="1"/>
</dbReference>
<dbReference type="GO" id="GO:0045252">
    <property type="term" value="C:oxoglutarate dehydrogenase complex"/>
    <property type="evidence" value="ECO:0007669"/>
    <property type="project" value="UniProtKB-UniRule"/>
</dbReference>
<evidence type="ECO:0000256" key="12">
    <source>
        <dbReference type="SAM" id="MobiDB-lite"/>
    </source>
</evidence>
<comment type="similarity">
    <text evidence="3 11">Belongs to the 2-oxoacid dehydrogenase family.</text>
</comment>
<dbReference type="InterPro" id="IPR011053">
    <property type="entry name" value="Single_hybrid_motif"/>
</dbReference>
<proteinExistence type="inferred from homology"/>
<evidence type="ECO:0000256" key="3">
    <source>
        <dbReference type="ARBA" id="ARBA00007317"/>
    </source>
</evidence>
<evidence type="ECO:0000256" key="5">
    <source>
        <dbReference type="ARBA" id="ARBA00019511"/>
    </source>
</evidence>
<dbReference type="SUPFAM" id="SSF47005">
    <property type="entry name" value="Peripheral subunit-binding domain of 2-oxo acid dehydrogenase complex"/>
    <property type="match status" value="1"/>
</dbReference>
<evidence type="ECO:0000313" key="16">
    <source>
        <dbReference type="Proteomes" id="UP000190896"/>
    </source>
</evidence>
<dbReference type="InterPro" id="IPR004167">
    <property type="entry name" value="PSBD"/>
</dbReference>
<dbReference type="Pfam" id="PF00364">
    <property type="entry name" value="Biotin_lipoyl"/>
    <property type="match status" value="1"/>
</dbReference>
<sequence length="404" mass="43546">MSTNINVPALPESVADATILAWHKKPGDAVKRDENLVDLETDKVVLEVPAPCDGVMGQISAGEGDTVQAGDLLGVIEAGAAGPKTAPQEKPKAEPAPAASGEPVLTPAVRRLVKELNVDASQVTGTGKDGRILKSDVMAYLDAKEAESATVHEEAAAPPSEPDITQSGIEGERPEQRVPMTRLRARIAERLLEAQSNAAILTTFNEVNLQAVNNLREKYKVTFEKNHEVRLGFMSFFVKAAVEALKQFPVVNASVDGQDIIYHGYYDIGIAVGGSRGLVVPILRDADQLSFADTEKAIREYGKKAQDGTLSYEELSGGTFTISNGGVYGSMLSTPILNSPQSAILGMHNIQQRPVVENGEIVIRPMMYLALSYDHRIIDGKEAVQFLITIKNILEDPARLLLQI</sequence>
<dbReference type="Proteomes" id="UP000190896">
    <property type="component" value="Unassembled WGS sequence"/>
</dbReference>
<keyword evidence="9 11" id="KW-0012">Acyltransferase</keyword>
<dbReference type="GO" id="GO:0005829">
    <property type="term" value="C:cytosol"/>
    <property type="evidence" value="ECO:0007669"/>
    <property type="project" value="TreeGrafter"/>
</dbReference>
<dbReference type="NCBIfam" id="NF004309">
    <property type="entry name" value="PRK05704.1"/>
    <property type="match status" value="1"/>
</dbReference>
<dbReference type="EMBL" id="MPRJ01000067">
    <property type="protein sequence ID" value="OOZ35913.1"/>
    <property type="molecule type" value="Genomic_DNA"/>
</dbReference>
<evidence type="ECO:0000259" key="13">
    <source>
        <dbReference type="PROSITE" id="PS50968"/>
    </source>
</evidence>
<evidence type="ECO:0000256" key="11">
    <source>
        <dbReference type="RuleBase" id="RU361138"/>
    </source>
</evidence>
<protein>
    <recommendedName>
        <fullName evidence="5 11">Dihydrolipoyllysine-residue succinyltransferase component of 2-oxoglutarate dehydrogenase complex</fullName>
        <ecNumber evidence="4 11">2.3.1.61</ecNumber>
    </recommendedName>
    <alternativeName>
        <fullName evidence="11">2-oxoglutarate dehydrogenase complex component E2</fullName>
    </alternativeName>
</protein>
<evidence type="ECO:0000256" key="4">
    <source>
        <dbReference type="ARBA" id="ARBA00012945"/>
    </source>
</evidence>
<evidence type="ECO:0000256" key="10">
    <source>
        <dbReference type="ARBA" id="ARBA00052761"/>
    </source>
</evidence>
<dbReference type="PANTHER" id="PTHR43416:SF5">
    <property type="entry name" value="DIHYDROLIPOYLLYSINE-RESIDUE SUCCINYLTRANSFERASE COMPONENT OF 2-OXOGLUTARATE DEHYDROGENASE COMPLEX, MITOCHONDRIAL"/>
    <property type="match status" value="1"/>
</dbReference>
<dbReference type="PANTHER" id="PTHR43416">
    <property type="entry name" value="DIHYDROLIPOYLLYSINE-RESIDUE SUCCINYLTRANSFERASE COMPONENT OF 2-OXOGLUTARATE DEHYDROGENASE COMPLEX, MITOCHONDRIAL-RELATED"/>
    <property type="match status" value="1"/>
</dbReference>
<dbReference type="GO" id="GO:0033512">
    <property type="term" value="P:L-lysine catabolic process to acetyl-CoA via saccharopine"/>
    <property type="evidence" value="ECO:0007669"/>
    <property type="project" value="UniProtKB-UniRule"/>
</dbReference>
<dbReference type="Gene3D" id="4.10.320.10">
    <property type="entry name" value="E3-binding domain"/>
    <property type="match status" value="1"/>
</dbReference>
<evidence type="ECO:0000256" key="1">
    <source>
        <dbReference type="ARBA" id="ARBA00004052"/>
    </source>
</evidence>
<dbReference type="OrthoDB" id="9805770at2"/>
<dbReference type="Gene3D" id="2.40.50.100">
    <property type="match status" value="1"/>
</dbReference>
<keyword evidence="16" id="KW-1185">Reference proteome</keyword>
<organism evidence="15 16">
    <name type="scientific">Solemya velesiana gill symbiont</name>
    <dbReference type="NCBI Taxonomy" id="1918948"/>
    <lineage>
        <taxon>Bacteria</taxon>
        <taxon>Pseudomonadati</taxon>
        <taxon>Pseudomonadota</taxon>
        <taxon>Gammaproteobacteria</taxon>
        <taxon>sulfur-oxidizing symbionts</taxon>
    </lineage>
</organism>
<comment type="pathway">
    <text evidence="2 11">Amino-acid degradation; L-lysine degradation via saccharopine pathway; glutaryl-CoA from L-lysine: step 6/6.</text>
</comment>
<dbReference type="GO" id="GO:0004149">
    <property type="term" value="F:dihydrolipoyllysine-residue succinyltransferase activity"/>
    <property type="evidence" value="ECO:0007669"/>
    <property type="project" value="UniProtKB-UniRule"/>
</dbReference>
<dbReference type="Pfam" id="PF02817">
    <property type="entry name" value="E3_binding"/>
    <property type="match status" value="1"/>
</dbReference>
<dbReference type="Pfam" id="PF00198">
    <property type="entry name" value="2-oxoacid_dh"/>
    <property type="match status" value="1"/>
</dbReference>
<dbReference type="SUPFAM" id="SSF52777">
    <property type="entry name" value="CoA-dependent acyltransferases"/>
    <property type="match status" value="1"/>
</dbReference>
<evidence type="ECO:0000256" key="2">
    <source>
        <dbReference type="ARBA" id="ARBA00005145"/>
    </source>
</evidence>
<dbReference type="PROSITE" id="PS00189">
    <property type="entry name" value="LIPOYL"/>
    <property type="match status" value="1"/>
</dbReference>
<comment type="cofactor">
    <cofactor evidence="11">
        <name>(R)-lipoate</name>
        <dbReference type="ChEBI" id="CHEBI:83088"/>
    </cofactor>
    <text evidence="11">Binds 1 lipoyl cofactor covalently.</text>
</comment>
<dbReference type="EC" id="2.3.1.61" evidence="4 11"/>
<evidence type="ECO:0000256" key="8">
    <source>
        <dbReference type="ARBA" id="ARBA00022823"/>
    </source>
</evidence>
<dbReference type="PROSITE" id="PS50968">
    <property type="entry name" value="BIOTINYL_LIPOYL"/>
    <property type="match status" value="1"/>
</dbReference>
<dbReference type="InterPro" id="IPR006255">
    <property type="entry name" value="SucB"/>
</dbReference>
<dbReference type="InterPro" id="IPR023213">
    <property type="entry name" value="CAT-like_dom_sf"/>
</dbReference>
<evidence type="ECO:0000313" key="15">
    <source>
        <dbReference type="EMBL" id="OOZ35913.1"/>
    </source>
</evidence>
<dbReference type="CDD" id="cd06849">
    <property type="entry name" value="lipoyl_domain"/>
    <property type="match status" value="1"/>
</dbReference>
<keyword evidence="6 11" id="KW-0816">Tricarboxylic acid cycle</keyword>
<dbReference type="GO" id="GO:0006099">
    <property type="term" value="P:tricarboxylic acid cycle"/>
    <property type="evidence" value="ECO:0007669"/>
    <property type="project" value="UniProtKB-UniRule"/>
</dbReference>
<dbReference type="InterPro" id="IPR003016">
    <property type="entry name" value="2-oxoA_DH_lipoyl-BS"/>
</dbReference>
<dbReference type="InterPro" id="IPR036625">
    <property type="entry name" value="E3-bd_dom_sf"/>
</dbReference>
<evidence type="ECO:0000256" key="6">
    <source>
        <dbReference type="ARBA" id="ARBA00022532"/>
    </source>
</evidence>
<keyword evidence="8 11" id="KW-0450">Lipoyl</keyword>
<name>A0A1T2KSV1_9GAMM</name>
<evidence type="ECO:0000256" key="9">
    <source>
        <dbReference type="ARBA" id="ARBA00023315"/>
    </source>
</evidence>
<dbReference type="SUPFAM" id="SSF51230">
    <property type="entry name" value="Single hybrid motif"/>
    <property type="match status" value="1"/>
</dbReference>
<dbReference type="Gene3D" id="3.30.559.10">
    <property type="entry name" value="Chloramphenicol acetyltransferase-like domain"/>
    <property type="match status" value="1"/>
</dbReference>
<feature type="domain" description="Peripheral subunit-binding (PSBD)" evidence="14">
    <location>
        <begin position="104"/>
        <end position="141"/>
    </location>
</feature>
<dbReference type="FunFam" id="3.30.559.10:FF:000007">
    <property type="entry name" value="Dihydrolipoamide acetyltransferase component of pyruvate dehydrogenase complex"/>
    <property type="match status" value="1"/>
</dbReference>
<evidence type="ECO:0000256" key="7">
    <source>
        <dbReference type="ARBA" id="ARBA00022679"/>
    </source>
</evidence>
<gene>
    <name evidence="15" type="ORF">BOW51_09765</name>
</gene>
<dbReference type="UniPathway" id="UPA00868">
    <property type="reaction ID" value="UER00840"/>
</dbReference>
<reference evidence="15 16" key="1">
    <citation type="submission" date="2016-11" db="EMBL/GenBank/DDBJ databases">
        <title>Mixed transmission modes and dynamic genome evolution in an obligate animal-bacterial symbiosis.</title>
        <authorList>
            <person name="Russell S.L."/>
            <person name="Corbett-Detig R.B."/>
            <person name="Cavanaugh C.M."/>
        </authorList>
    </citation>
    <scope>NUCLEOTIDE SEQUENCE [LARGE SCALE GENOMIC DNA]</scope>
    <source>
        <strain evidence="15">Se-Cadez</strain>
    </source>
</reference>
<comment type="catalytic activity">
    <reaction evidence="10 11">
        <text>N(6)-[(R)-dihydrolipoyl]-L-lysyl-[protein] + succinyl-CoA = N(6)-[(R)-S(8)-succinyldihydrolipoyl]-L-lysyl-[protein] + CoA</text>
        <dbReference type="Rhea" id="RHEA:15213"/>
        <dbReference type="Rhea" id="RHEA-COMP:10475"/>
        <dbReference type="Rhea" id="RHEA-COMP:20092"/>
        <dbReference type="ChEBI" id="CHEBI:57287"/>
        <dbReference type="ChEBI" id="CHEBI:57292"/>
        <dbReference type="ChEBI" id="CHEBI:83100"/>
        <dbReference type="ChEBI" id="CHEBI:83120"/>
        <dbReference type="EC" id="2.3.1.61"/>
    </reaction>
</comment>
<feature type="region of interest" description="Disordered" evidence="12">
    <location>
        <begin position="149"/>
        <end position="176"/>
    </location>
</feature>
<accession>A0A1T2KSV1</accession>
<dbReference type="InterPro" id="IPR001078">
    <property type="entry name" value="2-oxoacid_DH_actylTfrase"/>
</dbReference>